<accession>A0AAP0RUM5</accession>
<comment type="caution">
    <text evidence="3">The sequence shown here is derived from an EMBL/GenBank/DDBJ whole genome shotgun (WGS) entry which is preliminary data.</text>
</comment>
<sequence>MSDDEWVKEAMTDDVTVVELLMRLNQEELPPPHPPPHPAKRSAPALPLDWSVRQRRTKQAPRLVKKNGESTRASPTTPLSWSGATSVSGGGGGGADGFEESSRPAKRSDGARSKVTATSEATTTKRSRKKKTLLELKEEESLLLKERKRLRNELAIFRATVEKQRATNENLKRMKLDLQLQLATKTVNTSVGSEEAIHDQPQQMEATCDPVPSTLPTSVVCNDLSPVSHQSPPNISLQSRKGGCKSSVFICAT</sequence>
<feature type="coiled-coil region" evidence="1">
    <location>
        <begin position="133"/>
        <end position="181"/>
    </location>
</feature>
<feature type="compositionally biased region" description="Basic residues" evidence="2">
    <location>
        <begin position="53"/>
        <end position="65"/>
    </location>
</feature>
<feature type="compositionally biased region" description="Polar residues" evidence="2">
    <location>
        <begin position="70"/>
        <end position="79"/>
    </location>
</feature>
<proteinExistence type="predicted"/>
<protein>
    <submittedName>
        <fullName evidence="3">Uncharacterized protein</fullName>
    </submittedName>
</protein>
<dbReference type="PANTHER" id="PTHR35099:SF10">
    <property type="entry name" value="BZIP DOMAIN-CONTAINING PROTEIN"/>
    <property type="match status" value="1"/>
</dbReference>
<gene>
    <name evidence="3" type="ORF">L1049_005096</name>
</gene>
<evidence type="ECO:0000313" key="4">
    <source>
        <dbReference type="Proteomes" id="UP001415857"/>
    </source>
</evidence>
<keyword evidence="4" id="KW-1185">Reference proteome</keyword>
<evidence type="ECO:0000256" key="1">
    <source>
        <dbReference type="SAM" id="Coils"/>
    </source>
</evidence>
<feature type="region of interest" description="Disordered" evidence="2">
    <location>
        <begin position="23"/>
        <end position="130"/>
    </location>
</feature>
<reference evidence="3 4" key="1">
    <citation type="journal article" date="2024" name="Plant J.">
        <title>Genome sequences and population genomics reveal climatic adaptation and genomic divergence between two closely related sweetgum species.</title>
        <authorList>
            <person name="Xu W.Q."/>
            <person name="Ren C.Q."/>
            <person name="Zhang X.Y."/>
            <person name="Comes H.P."/>
            <person name="Liu X.H."/>
            <person name="Li Y.G."/>
            <person name="Kettle C.J."/>
            <person name="Jalonen R."/>
            <person name="Gaisberger H."/>
            <person name="Ma Y.Z."/>
            <person name="Qiu Y.X."/>
        </authorList>
    </citation>
    <scope>NUCLEOTIDE SEQUENCE [LARGE SCALE GENOMIC DNA]</scope>
    <source>
        <strain evidence="3">Hangzhou</strain>
    </source>
</reference>
<name>A0AAP0RUM5_LIQFO</name>
<dbReference type="AlphaFoldDB" id="A0AAP0RUM5"/>
<feature type="compositionally biased region" description="Basic and acidic residues" evidence="2">
    <location>
        <begin position="100"/>
        <end position="112"/>
    </location>
</feature>
<dbReference type="Proteomes" id="UP001415857">
    <property type="component" value="Unassembled WGS sequence"/>
</dbReference>
<evidence type="ECO:0000313" key="3">
    <source>
        <dbReference type="EMBL" id="KAK9282184.1"/>
    </source>
</evidence>
<evidence type="ECO:0000256" key="2">
    <source>
        <dbReference type="SAM" id="MobiDB-lite"/>
    </source>
</evidence>
<dbReference type="PANTHER" id="PTHR35099">
    <property type="entry name" value="OS02G0182700 PROTEIN"/>
    <property type="match status" value="1"/>
</dbReference>
<organism evidence="3 4">
    <name type="scientific">Liquidambar formosana</name>
    <name type="common">Formosan gum</name>
    <dbReference type="NCBI Taxonomy" id="63359"/>
    <lineage>
        <taxon>Eukaryota</taxon>
        <taxon>Viridiplantae</taxon>
        <taxon>Streptophyta</taxon>
        <taxon>Embryophyta</taxon>
        <taxon>Tracheophyta</taxon>
        <taxon>Spermatophyta</taxon>
        <taxon>Magnoliopsida</taxon>
        <taxon>eudicotyledons</taxon>
        <taxon>Gunneridae</taxon>
        <taxon>Pentapetalae</taxon>
        <taxon>Saxifragales</taxon>
        <taxon>Altingiaceae</taxon>
        <taxon>Liquidambar</taxon>
    </lineage>
</organism>
<dbReference type="EMBL" id="JBBPBK010000007">
    <property type="protein sequence ID" value="KAK9282184.1"/>
    <property type="molecule type" value="Genomic_DNA"/>
</dbReference>
<keyword evidence="1" id="KW-0175">Coiled coil</keyword>